<dbReference type="InterPro" id="IPR000467">
    <property type="entry name" value="G_patch_dom"/>
</dbReference>
<dbReference type="RefSeq" id="XP_015084181.2">
    <property type="nucleotide sequence ID" value="XM_015228695.2"/>
</dbReference>
<dbReference type="Proteomes" id="UP000694930">
    <property type="component" value="Chromosome 8"/>
</dbReference>
<dbReference type="Gene3D" id="3.10.10.10">
    <property type="entry name" value="HIV Type 1 Reverse Transcriptase, subunit A, domain 1"/>
    <property type="match status" value="1"/>
</dbReference>
<dbReference type="Gene3D" id="2.40.70.10">
    <property type="entry name" value="Acid Proteases"/>
    <property type="match status" value="1"/>
</dbReference>
<evidence type="ECO:0000259" key="2">
    <source>
        <dbReference type="PROSITE" id="PS50878"/>
    </source>
</evidence>
<dbReference type="Pfam" id="PF03732">
    <property type="entry name" value="Retrotrans_gag"/>
    <property type="match status" value="1"/>
</dbReference>
<dbReference type="InterPro" id="IPR043128">
    <property type="entry name" value="Rev_trsase/Diguanyl_cyclase"/>
</dbReference>
<proteinExistence type="predicted"/>
<dbReference type="SUPFAM" id="SSF56672">
    <property type="entry name" value="DNA/RNA polymerases"/>
    <property type="match status" value="1"/>
</dbReference>
<dbReference type="Pfam" id="PF01585">
    <property type="entry name" value="G-patch"/>
    <property type="match status" value="1"/>
</dbReference>
<feature type="domain" description="G-patch" evidence="1">
    <location>
        <begin position="933"/>
        <end position="979"/>
    </location>
</feature>
<evidence type="ECO:0000313" key="3">
    <source>
        <dbReference type="Proteomes" id="UP000694930"/>
    </source>
</evidence>
<dbReference type="InterPro" id="IPR021109">
    <property type="entry name" value="Peptidase_aspartic_dom_sf"/>
</dbReference>
<dbReference type="PANTHER" id="PTHR32108:SF9">
    <property type="entry name" value="REVERSE TRANSCRIPTASE RNASE H-LIKE DOMAIN-CONTAINING PROTEIN"/>
    <property type="match status" value="1"/>
</dbReference>
<dbReference type="PANTHER" id="PTHR32108">
    <property type="entry name" value="DNA-DIRECTED RNA POLYMERASE SUBUNIT ALPHA"/>
    <property type="match status" value="1"/>
</dbReference>
<dbReference type="GeneID" id="107027561"/>
<dbReference type="Gene3D" id="3.30.70.270">
    <property type="match status" value="2"/>
</dbReference>
<feature type="domain" description="Reverse transcriptase" evidence="2">
    <location>
        <begin position="1227"/>
        <end position="1406"/>
    </location>
</feature>
<sequence length="1458" mass="165999">MYEAWMNGQAPPPSIREFLNANMPFPIQVSTSDPVYPPGFGPYINTSNTAGTSTVNPLKPSMMNNPLFMPTIQTNTVPQPTLVEKSNDDPILKDQYGQGHAPKLTFNVPNSYHHQYGSPVEVEKNIKNREHEEIARKMGSLEQNIRNMQGLGGHKSVSFKDLCMFPDVHLPLGFKTPKFDKYNGHGDPVAHLRRFCNQLRGAGGKEELLMVYFGESLTGVASKWFIDQDISHWPIWDDMAEDFVQQFQYNIDIIPDRNSLANMKKKPSESFREYAIRWRDQAARVKPPMKDYELIDVFLQAQEPDYFHYLLAAMGKPFAEAIKIGEMVENGIKSGKIVSQAAIRATTQAIQSGSVLNTQAYVRPPSRQQWRGPAPQVSLPQQQNFQAPYNPRPRTNYTREQGQKENFTPIGESYTSLLRKLIQLRLVEPVNPYVVNPNARGFDPIVICEYHANAPGHSTENCWTLKRVIEKLIEDKVIEVRNEEAPNVTNNPLPAHNNERVVGMVDIFEDHEQTSRTKVESKVSREESSMVLEPIQRAPIIVKGARSNSGNSKKLVLYVPESIKRGDVPLNGPEFYIPGKFSTFDQNQKGMKEPVVIQIAAQLPITNTKAVPWNYNKVVVTHKGKEIVKETNETRGLTRSGRYYAPEELRRDKQIKENQLPMKKPVTEEDAEEFLKKMKAQDYSVIDQLRKTPAQITLLSLLIHSKEHREVLTRILNEAHISENITVGHLEKMVNRIVEVNRITFTDDELPLEGSGHNRALHLTVKCEEHYVERVMVDGGSGVDICPLSTLQSLKINTDRIRTNNVCVRAFDGAERDTLGEINLIVTIGPAEFGITFQVIDMDTSYNLLLGRPWIHMARAVPSTLHQVVKFEHDKQEIIVHGEDDLPITRDPSIPCIEAKRGCESLNYQALEIITVNQFLEGNPILQPRLSSTSVMVVAQMVQNGYEPGKGLGLSLQGIVNPISPMGNQDTFGLGFNPTRFDRKWAKDRKRNAWNLSKPIPHIAQSFIKSQGEPCPELPIQNDVDEMCQGIKEMFYEVNMTQRGEGTSHMDVQFIGPNVQLNNWKATPLPTKKESCYVNFNNMTCMWSLQLDPKKLSDLITMNPKSKEYDEDEADEEIKRGLDQFENKPKPNLGETEVFNLGTPEEVKEIKISIHVDRTIRDDIIQVLIEYKDVFAWSYDDMPGLSADLVVHKLPIHPDFPPVQQKQRKFKADMSDKIKEEIMKQLNAKVIRVVQYTTWLANVVPVPKKDGKIRVCVDYRDLNKASPKDNFPLPNIHILVDNCAKHEIQSFVDCYAGYHQILMDEKDAEKTAFTTPWGTYCYRVMPFGLKNAGATYMRAMTTIFHDMMHKEVEVYVDDVIIKSRTQTDHVRDLRKFFERLRKYNLKLNPTKCAFGVPSGKLLGFIVSRRGIELDPSKIKSIRELPPPKTITEVMSFLGRLNYISRFIAQLTTTCEPIF</sequence>
<dbReference type="SMART" id="SM00443">
    <property type="entry name" value="G_patch"/>
    <property type="match status" value="1"/>
</dbReference>
<dbReference type="PROSITE" id="PS50174">
    <property type="entry name" value="G_PATCH"/>
    <property type="match status" value="1"/>
</dbReference>
<evidence type="ECO:0000259" key="1">
    <source>
        <dbReference type="PROSITE" id="PS50174"/>
    </source>
</evidence>
<reference evidence="3" key="1">
    <citation type="journal article" date="2014" name="Nat. Genet.">
        <title>The genome of the stress-tolerant wild tomato species Solanum pennellii.</title>
        <authorList>
            <person name="Bolger A."/>
            <person name="Scossa F."/>
            <person name="Bolger M.E."/>
            <person name="Lanz C."/>
            <person name="Maumus F."/>
            <person name="Tohge T."/>
            <person name="Quesneville H."/>
            <person name="Alseekh S."/>
            <person name="Sorensen I."/>
            <person name="Lichtenstein G."/>
            <person name="Fich E.A."/>
            <person name="Conte M."/>
            <person name="Keller H."/>
            <person name="Schneeberger K."/>
            <person name="Schwacke R."/>
            <person name="Ofner I."/>
            <person name="Vrebalov J."/>
            <person name="Xu Y."/>
            <person name="Osorio S."/>
            <person name="Aflitos S.A."/>
            <person name="Schijlen E."/>
            <person name="Jimenez-Gomez J.M."/>
            <person name="Ryngajllo M."/>
            <person name="Kimura S."/>
            <person name="Kumar R."/>
            <person name="Koenig D."/>
            <person name="Headland L.R."/>
            <person name="Maloof J.N."/>
            <person name="Sinha N."/>
            <person name="van Ham R.C."/>
            <person name="Lankhorst R.K."/>
            <person name="Mao L."/>
            <person name="Vogel A."/>
            <person name="Arsova B."/>
            <person name="Panstruga R."/>
            <person name="Fei Z."/>
            <person name="Rose J.K."/>
            <person name="Zamir D."/>
            <person name="Carrari F."/>
            <person name="Giovannoni J.J."/>
            <person name="Weigel D."/>
            <person name="Usadel B."/>
            <person name="Fernie A.R."/>
        </authorList>
    </citation>
    <scope>NUCLEOTIDE SEQUENCE [LARGE SCALE GENOMIC DNA]</scope>
    <source>
        <strain evidence="3">cv. LA0716</strain>
    </source>
</reference>
<dbReference type="PROSITE" id="PS50878">
    <property type="entry name" value="RT_POL"/>
    <property type="match status" value="1"/>
</dbReference>
<evidence type="ECO:0000313" key="4">
    <source>
        <dbReference type="RefSeq" id="XP_015084181.2"/>
    </source>
</evidence>
<dbReference type="InterPro" id="IPR043502">
    <property type="entry name" value="DNA/RNA_pol_sf"/>
</dbReference>
<dbReference type="CDD" id="cd01647">
    <property type="entry name" value="RT_LTR"/>
    <property type="match status" value="1"/>
</dbReference>
<organism evidence="3 4">
    <name type="scientific">Solanum pennellii</name>
    <name type="common">Tomato</name>
    <name type="synonym">Lycopersicon pennellii</name>
    <dbReference type="NCBI Taxonomy" id="28526"/>
    <lineage>
        <taxon>Eukaryota</taxon>
        <taxon>Viridiplantae</taxon>
        <taxon>Streptophyta</taxon>
        <taxon>Embryophyta</taxon>
        <taxon>Tracheophyta</taxon>
        <taxon>Spermatophyta</taxon>
        <taxon>Magnoliopsida</taxon>
        <taxon>eudicotyledons</taxon>
        <taxon>Gunneridae</taxon>
        <taxon>Pentapetalae</taxon>
        <taxon>asterids</taxon>
        <taxon>lamiids</taxon>
        <taxon>Solanales</taxon>
        <taxon>Solanaceae</taxon>
        <taxon>Solanoideae</taxon>
        <taxon>Solaneae</taxon>
        <taxon>Solanum</taxon>
        <taxon>Solanum subgen. Lycopersicon</taxon>
    </lineage>
</organism>
<protein>
    <submittedName>
        <fullName evidence="4">Uncharacterized protein LOC107027561</fullName>
    </submittedName>
</protein>
<name>A0ABM1HE40_SOLPN</name>
<accession>A0ABM1HE40</accession>
<dbReference type="Pfam" id="PF00078">
    <property type="entry name" value="RVT_1"/>
    <property type="match status" value="1"/>
</dbReference>
<dbReference type="InterPro" id="IPR000477">
    <property type="entry name" value="RT_dom"/>
</dbReference>
<reference evidence="4" key="2">
    <citation type="submission" date="2025-08" db="UniProtKB">
        <authorList>
            <consortium name="RefSeq"/>
        </authorList>
    </citation>
    <scope>IDENTIFICATION</scope>
</reference>
<gene>
    <name evidence="4" type="primary">LOC107027561</name>
</gene>
<dbReference type="CDD" id="cd00303">
    <property type="entry name" value="retropepsin_like"/>
    <property type="match status" value="1"/>
</dbReference>
<keyword evidence="3" id="KW-1185">Reference proteome</keyword>
<dbReference type="InterPro" id="IPR005162">
    <property type="entry name" value="Retrotrans_gag_dom"/>
</dbReference>